<dbReference type="SUPFAM" id="SSF55174">
    <property type="entry name" value="Alpha-L RNA-binding motif"/>
    <property type="match status" value="1"/>
</dbReference>
<evidence type="ECO:0000313" key="8">
    <source>
        <dbReference type="Proteomes" id="UP000595224"/>
    </source>
</evidence>
<dbReference type="EC" id="5.4.99.-" evidence="5"/>
<dbReference type="InterPro" id="IPR000748">
    <property type="entry name" value="PsdUridine_synth_RsuA/RluB/E/F"/>
</dbReference>
<dbReference type="AlphaFoldDB" id="A0A7T3V4X2"/>
<dbReference type="EMBL" id="CP064936">
    <property type="protein sequence ID" value="QQA00594.1"/>
    <property type="molecule type" value="Genomic_DNA"/>
</dbReference>
<dbReference type="GO" id="GO:0009982">
    <property type="term" value="F:pseudouridine synthase activity"/>
    <property type="evidence" value="ECO:0007669"/>
    <property type="project" value="InterPro"/>
</dbReference>
<dbReference type="Pfam" id="PF00849">
    <property type="entry name" value="PseudoU_synth_2"/>
    <property type="match status" value="1"/>
</dbReference>
<dbReference type="RefSeq" id="WP_198442318.1">
    <property type="nucleotide sequence ID" value="NZ_CBCSHE010000014.1"/>
</dbReference>
<dbReference type="KEGG" id="tper:IWA51_10030"/>
<dbReference type="Gene3D" id="3.30.70.580">
    <property type="entry name" value="Pseudouridine synthase I, catalytic domain, N-terminal subdomain"/>
    <property type="match status" value="1"/>
</dbReference>
<dbReference type="InterPro" id="IPR036986">
    <property type="entry name" value="S4_RNA-bd_sf"/>
</dbReference>
<accession>A0A7T3V4X2</accession>
<dbReference type="GO" id="GO:0001522">
    <property type="term" value="P:pseudouridine synthesis"/>
    <property type="evidence" value="ECO:0007669"/>
    <property type="project" value="InterPro"/>
</dbReference>
<dbReference type="Gene3D" id="3.30.70.1560">
    <property type="entry name" value="Alpha-L RNA-binding motif"/>
    <property type="match status" value="1"/>
</dbReference>
<evidence type="ECO:0000259" key="6">
    <source>
        <dbReference type="Pfam" id="PF00849"/>
    </source>
</evidence>
<evidence type="ECO:0000256" key="4">
    <source>
        <dbReference type="PROSITE-ProRule" id="PRU00182"/>
    </source>
</evidence>
<evidence type="ECO:0000313" key="7">
    <source>
        <dbReference type="EMBL" id="QQA00594.1"/>
    </source>
</evidence>
<keyword evidence="3 5" id="KW-0413">Isomerase</keyword>
<dbReference type="PROSITE" id="PS50889">
    <property type="entry name" value="S4"/>
    <property type="match status" value="1"/>
</dbReference>
<organism evidence="7 8">
    <name type="scientific">Treponema peruense</name>
    <dbReference type="NCBI Taxonomy" id="2787628"/>
    <lineage>
        <taxon>Bacteria</taxon>
        <taxon>Pseudomonadati</taxon>
        <taxon>Spirochaetota</taxon>
        <taxon>Spirochaetia</taxon>
        <taxon>Spirochaetales</taxon>
        <taxon>Treponemataceae</taxon>
        <taxon>Treponema</taxon>
    </lineage>
</organism>
<gene>
    <name evidence="7" type="ORF">IWA51_10030</name>
</gene>
<dbReference type="CDD" id="cd00165">
    <property type="entry name" value="S4"/>
    <property type="match status" value="1"/>
</dbReference>
<evidence type="ECO:0000256" key="2">
    <source>
        <dbReference type="ARBA" id="ARBA00022884"/>
    </source>
</evidence>
<dbReference type="NCBIfam" id="TIGR00093">
    <property type="entry name" value="pseudouridine synthase"/>
    <property type="match status" value="1"/>
</dbReference>
<protein>
    <recommendedName>
        <fullName evidence="5">Pseudouridine synthase</fullName>
        <ecNumber evidence="5">5.4.99.-</ecNumber>
    </recommendedName>
</protein>
<dbReference type="InterPro" id="IPR020103">
    <property type="entry name" value="PsdUridine_synth_cat_dom_sf"/>
</dbReference>
<dbReference type="GO" id="GO:0003723">
    <property type="term" value="F:RNA binding"/>
    <property type="evidence" value="ECO:0007669"/>
    <property type="project" value="UniProtKB-KW"/>
</dbReference>
<dbReference type="InterPro" id="IPR006145">
    <property type="entry name" value="PsdUridine_synth_RsuA/RluA"/>
</dbReference>
<feature type="domain" description="Pseudouridine synthase RsuA/RluA-like" evidence="6">
    <location>
        <begin position="71"/>
        <end position="213"/>
    </location>
</feature>
<dbReference type="SUPFAM" id="SSF55120">
    <property type="entry name" value="Pseudouridine synthase"/>
    <property type="match status" value="1"/>
</dbReference>
<dbReference type="GO" id="GO:0140098">
    <property type="term" value="F:catalytic activity, acting on RNA"/>
    <property type="evidence" value="ECO:0007669"/>
    <property type="project" value="UniProtKB-ARBA"/>
</dbReference>
<dbReference type="GO" id="GO:0006364">
    <property type="term" value="P:rRNA processing"/>
    <property type="evidence" value="ECO:0007669"/>
    <property type="project" value="UniProtKB-ARBA"/>
</dbReference>
<dbReference type="InterPro" id="IPR042092">
    <property type="entry name" value="PsdUridine_s_RsuA/RluB/E/F_cat"/>
</dbReference>
<dbReference type="PANTHER" id="PTHR47683:SF4">
    <property type="entry name" value="PSEUDOURIDINE SYNTHASE"/>
    <property type="match status" value="1"/>
</dbReference>
<keyword evidence="8" id="KW-1185">Reference proteome</keyword>
<reference evidence="7 8" key="1">
    <citation type="submission" date="2020-11" db="EMBL/GenBank/DDBJ databases">
        <title>Treponema Peruensis nv. sp., first commensal Treponema isolated from human feces.</title>
        <authorList>
            <person name="Belkhou C."/>
            <person name="Raes J."/>
        </authorList>
    </citation>
    <scope>NUCLEOTIDE SEQUENCE [LARGE SCALE GENOMIC DNA]</scope>
    <source>
        <strain evidence="7 8">RCC2812</strain>
    </source>
</reference>
<evidence type="ECO:0000256" key="5">
    <source>
        <dbReference type="RuleBase" id="RU003887"/>
    </source>
</evidence>
<comment type="similarity">
    <text evidence="1 5">Belongs to the pseudouridine synthase RsuA family.</text>
</comment>
<dbReference type="InterPro" id="IPR050343">
    <property type="entry name" value="RsuA_PseudoU_synthase"/>
</dbReference>
<dbReference type="Proteomes" id="UP000595224">
    <property type="component" value="Chromosome"/>
</dbReference>
<dbReference type="PANTHER" id="PTHR47683">
    <property type="entry name" value="PSEUDOURIDINE SYNTHASE FAMILY PROTEIN-RELATED"/>
    <property type="match status" value="1"/>
</dbReference>
<dbReference type="InterPro" id="IPR020094">
    <property type="entry name" value="TruA/RsuA/RluB/E/F_N"/>
</dbReference>
<dbReference type="InterPro" id="IPR018496">
    <property type="entry name" value="PsdUridine_synth_RsuA/RluB_CS"/>
</dbReference>
<dbReference type="PROSITE" id="PS01149">
    <property type="entry name" value="PSI_RSU"/>
    <property type="match status" value="1"/>
</dbReference>
<evidence type="ECO:0000256" key="1">
    <source>
        <dbReference type="ARBA" id="ARBA00008348"/>
    </source>
</evidence>
<proteinExistence type="inferred from homology"/>
<keyword evidence="2 4" id="KW-0694">RNA-binding</keyword>
<dbReference type="Gene3D" id="3.10.290.10">
    <property type="entry name" value="RNA-binding S4 domain"/>
    <property type="match status" value="1"/>
</dbReference>
<evidence type="ECO:0000256" key="3">
    <source>
        <dbReference type="ARBA" id="ARBA00023235"/>
    </source>
</evidence>
<sequence>MNEIKDNVFLERLDKILVRNKISTFRRVRRLLQTHCLEVNGQQIFDTGFMASPEHDTFTLDKKPLDLFCEKYIVMNKRAGTLCTKKSESIPTVYDDLNKNEFNEEEFQKLHSVGRLDMDTEGLLILTTNGDFSYRLTDPKFHVNKTYFVELKNECNEEKQMEYKNNFQKGIFIPQEKNESAFVSKPAFLEWKTKNSCLLTISEGKFHQVKRMFCAQKNTVTYLKRVSTGTLELDKNLFPGEYRNLTDAELLNLTGENFNATRA</sequence>
<name>A0A7T3V4X2_9SPIR</name>